<organism evidence="3 4">
    <name type="scientific">Pseudonocardia xishanensis</name>
    <dbReference type="NCBI Taxonomy" id="630995"/>
    <lineage>
        <taxon>Bacteria</taxon>
        <taxon>Bacillati</taxon>
        <taxon>Actinomycetota</taxon>
        <taxon>Actinomycetes</taxon>
        <taxon>Pseudonocardiales</taxon>
        <taxon>Pseudonocardiaceae</taxon>
        <taxon>Pseudonocardia</taxon>
    </lineage>
</organism>
<dbReference type="InterPro" id="IPR002539">
    <property type="entry name" value="MaoC-like_dom"/>
</dbReference>
<evidence type="ECO:0000313" key="4">
    <source>
        <dbReference type="Proteomes" id="UP001501598"/>
    </source>
</evidence>
<evidence type="ECO:0000256" key="1">
    <source>
        <dbReference type="ARBA" id="ARBA00005254"/>
    </source>
</evidence>
<accession>A0ABP8RZK3</accession>
<comment type="similarity">
    <text evidence="1">Belongs to the enoyl-CoA hydratase/isomerase family.</text>
</comment>
<dbReference type="InterPro" id="IPR039375">
    <property type="entry name" value="NodN-like"/>
</dbReference>
<protein>
    <submittedName>
        <fullName evidence="3">3-hydroxyacyl-thioester dehydratase HtdZ</fullName>
    </submittedName>
</protein>
<dbReference type="EMBL" id="BAABGT010000085">
    <property type="protein sequence ID" value="GAA4554698.1"/>
    <property type="molecule type" value="Genomic_DNA"/>
</dbReference>
<feature type="domain" description="MaoC-like" evidence="2">
    <location>
        <begin position="11"/>
        <end position="119"/>
    </location>
</feature>
<sequence length="151" mass="16661">MPVYEDVDELEKAIGTHLGDSSWYTITQEQINLFADATDDHQWIHVDAERAKSGPYGSTIAHGYLVVALAPKLLREVVDVRGVAMSINYGSDKVRFPSPCPAGARLRGSVDLIAVERSEKYAQARLKVTMQREGAEKPNCVAELLVRYIGS</sequence>
<gene>
    <name evidence="3" type="primary">htdZ</name>
    <name evidence="3" type="ORF">GCM10023175_53190</name>
</gene>
<keyword evidence="4" id="KW-1185">Reference proteome</keyword>
<dbReference type="Gene3D" id="3.10.129.10">
    <property type="entry name" value="Hotdog Thioesterase"/>
    <property type="match status" value="1"/>
</dbReference>
<dbReference type="CDD" id="cd03450">
    <property type="entry name" value="NodN"/>
    <property type="match status" value="1"/>
</dbReference>
<reference evidence="4" key="1">
    <citation type="journal article" date="2019" name="Int. J. Syst. Evol. Microbiol.">
        <title>The Global Catalogue of Microorganisms (GCM) 10K type strain sequencing project: providing services to taxonomists for standard genome sequencing and annotation.</title>
        <authorList>
            <consortium name="The Broad Institute Genomics Platform"/>
            <consortium name="The Broad Institute Genome Sequencing Center for Infectious Disease"/>
            <person name="Wu L."/>
            <person name="Ma J."/>
        </authorList>
    </citation>
    <scope>NUCLEOTIDE SEQUENCE [LARGE SCALE GENOMIC DNA]</scope>
    <source>
        <strain evidence="4">JCM 17906</strain>
    </source>
</reference>
<dbReference type="InterPro" id="IPR029069">
    <property type="entry name" value="HotDog_dom_sf"/>
</dbReference>
<dbReference type="SUPFAM" id="SSF54637">
    <property type="entry name" value="Thioesterase/thiol ester dehydrase-isomerase"/>
    <property type="match status" value="1"/>
</dbReference>
<dbReference type="PANTHER" id="PTHR42993:SF1">
    <property type="entry name" value="MAOC-LIKE DEHYDRATASE DOMAIN-CONTAINING PROTEIN"/>
    <property type="match status" value="1"/>
</dbReference>
<name>A0ABP8RZK3_9PSEU</name>
<evidence type="ECO:0000313" key="3">
    <source>
        <dbReference type="EMBL" id="GAA4554698.1"/>
    </source>
</evidence>
<proteinExistence type="inferred from homology"/>
<dbReference type="Pfam" id="PF01575">
    <property type="entry name" value="MaoC_dehydratas"/>
    <property type="match status" value="1"/>
</dbReference>
<evidence type="ECO:0000259" key="2">
    <source>
        <dbReference type="Pfam" id="PF01575"/>
    </source>
</evidence>
<comment type="caution">
    <text evidence="3">The sequence shown here is derived from an EMBL/GenBank/DDBJ whole genome shotgun (WGS) entry which is preliminary data.</text>
</comment>
<dbReference type="PANTHER" id="PTHR42993">
    <property type="entry name" value="MAOC-LIKE DEHYDRATASE DOMAIN-CONTAINING PROTEIN"/>
    <property type="match status" value="1"/>
</dbReference>
<dbReference type="RefSeq" id="WP_345424278.1">
    <property type="nucleotide sequence ID" value="NZ_BAABGT010000085.1"/>
</dbReference>
<dbReference type="Proteomes" id="UP001501598">
    <property type="component" value="Unassembled WGS sequence"/>
</dbReference>